<comment type="caution">
    <text evidence="2">The sequence shown here is derived from an EMBL/GenBank/DDBJ whole genome shotgun (WGS) entry which is preliminary data.</text>
</comment>
<evidence type="ECO:0000313" key="3">
    <source>
        <dbReference type="Proteomes" id="UP000236520"/>
    </source>
</evidence>
<feature type="region of interest" description="Disordered" evidence="1">
    <location>
        <begin position="1"/>
        <end position="133"/>
    </location>
</feature>
<sequence>MIARLSRSGRTTSGGDAIATYSVKGSFQPLHANSEPEPSQPRTDGSQRGSRPGPSRPGRATANAATSAQVPQIPHSRRQVVRPSSGWARPAVPPAAQYSHISPTAAPSATAARPSGEGPPPRPLNASGQRLRR</sequence>
<organism evidence="2 3">
    <name type="scientific">Streptomyces malaysiensis</name>
    <dbReference type="NCBI Taxonomy" id="92644"/>
    <lineage>
        <taxon>Bacteria</taxon>
        <taxon>Bacillati</taxon>
        <taxon>Actinomycetota</taxon>
        <taxon>Actinomycetes</taxon>
        <taxon>Kitasatosporales</taxon>
        <taxon>Streptomycetaceae</taxon>
        <taxon>Streptomyces</taxon>
        <taxon>Streptomyces violaceusniger group</taxon>
    </lineage>
</organism>
<name>A0A2J7YWH5_STRMQ</name>
<dbReference type="EMBL" id="LJIW01000002">
    <property type="protein sequence ID" value="PNG92371.1"/>
    <property type="molecule type" value="Genomic_DNA"/>
</dbReference>
<gene>
    <name evidence="2" type="ORF">SMF913_27836</name>
</gene>
<proteinExistence type="predicted"/>
<accession>A0A2J7YWH5</accession>
<feature type="compositionally biased region" description="Low complexity" evidence="1">
    <location>
        <begin position="46"/>
        <end position="59"/>
    </location>
</feature>
<evidence type="ECO:0000313" key="2">
    <source>
        <dbReference type="EMBL" id="PNG92371.1"/>
    </source>
</evidence>
<evidence type="ECO:0000256" key="1">
    <source>
        <dbReference type="SAM" id="MobiDB-lite"/>
    </source>
</evidence>
<dbReference type="AlphaFoldDB" id="A0A2J7YWH5"/>
<keyword evidence="3" id="KW-1185">Reference proteome</keyword>
<reference evidence="2 3" key="1">
    <citation type="submission" date="2015-09" db="EMBL/GenBank/DDBJ databases">
        <title>Genome sequence, genome mining and natural product profiling of a biocontrol bacterium Streptomyces malaysiensis F913.</title>
        <authorList>
            <person name="Xu Y."/>
            <person name="Wei J."/>
            <person name="Xie J."/>
            <person name="Li T."/>
            <person name="Zhou Z."/>
        </authorList>
    </citation>
    <scope>NUCLEOTIDE SEQUENCE [LARGE SCALE GENOMIC DNA]</scope>
    <source>
        <strain evidence="2 3">F913</strain>
    </source>
</reference>
<protein>
    <submittedName>
        <fullName evidence="2">Uncharacterized protein</fullName>
    </submittedName>
</protein>
<feature type="compositionally biased region" description="Low complexity" evidence="1">
    <location>
        <begin position="102"/>
        <end position="112"/>
    </location>
</feature>
<dbReference type="Proteomes" id="UP000236520">
    <property type="component" value="Unassembled WGS sequence"/>
</dbReference>